<organism evidence="2 3">
    <name type="scientific">Mycena sanguinolenta</name>
    <dbReference type="NCBI Taxonomy" id="230812"/>
    <lineage>
        <taxon>Eukaryota</taxon>
        <taxon>Fungi</taxon>
        <taxon>Dikarya</taxon>
        <taxon>Basidiomycota</taxon>
        <taxon>Agaricomycotina</taxon>
        <taxon>Agaricomycetes</taxon>
        <taxon>Agaricomycetidae</taxon>
        <taxon>Agaricales</taxon>
        <taxon>Marasmiineae</taxon>
        <taxon>Mycenaceae</taxon>
        <taxon>Mycena</taxon>
    </lineage>
</organism>
<reference evidence="2" key="1">
    <citation type="submission" date="2020-05" db="EMBL/GenBank/DDBJ databases">
        <title>Mycena genomes resolve the evolution of fungal bioluminescence.</title>
        <authorList>
            <person name="Tsai I.J."/>
        </authorList>
    </citation>
    <scope>NUCLEOTIDE SEQUENCE</scope>
    <source>
        <strain evidence="2">160909Yilan</strain>
    </source>
</reference>
<gene>
    <name evidence="2" type="ORF">MSAN_00280300</name>
</gene>
<feature type="compositionally biased region" description="Low complexity" evidence="1">
    <location>
        <begin position="56"/>
        <end position="77"/>
    </location>
</feature>
<proteinExistence type="predicted"/>
<protein>
    <submittedName>
        <fullName evidence="2">Uncharacterized protein</fullName>
    </submittedName>
</protein>
<keyword evidence="3" id="KW-1185">Reference proteome</keyword>
<feature type="compositionally biased region" description="Basic and acidic residues" evidence="1">
    <location>
        <begin position="1"/>
        <end position="10"/>
    </location>
</feature>
<dbReference type="EMBL" id="JACAZH010000002">
    <property type="protein sequence ID" value="KAF7374000.1"/>
    <property type="molecule type" value="Genomic_DNA"/>
</dbReference>
<dbReference type="Proteomes" id="UP000623467">
    <property type="component" value="Unassembled WGS sequence"/>
</dbReference>
<evidence type="ECO:0000313" key="2">
    <source>
        <dbReference type="EMBL" id="KAF7374000.1"/>
    </source>
</evidence>
<feature type="compositionally biased region" description="Acidic residues" evidence="1">
    <location>
        <begin position="197"/>
        <end position="206"/>
    </location>
</feature>
<evidence type="ECO:0000313" key="3">
    <source>
        <dbReference type="Proteomes" id="UP000623467"/>
    </source>
</evidence>
<evidence type="ECO:0000256" key="1">
    <source>
        <dbReference type="SAM" id="MobiDB-lite"/>
    </source>
</evidence>
<sequence>MTWHGVDAEKSVGQNGEMVAQKPEIPRYRCARDRKHAHTLNTDPDPILPLHRVRSEASASSSSRSAGGSRSAGPSASCAPVAGPSGESRGSLGTPALLRGSSSNGPSRARVVDRTDVPLGPVEGDADMDAPEHAGPSEEEPKEKTPPFLPGTASPVGAPPSPPAAPIEEDTAPQAANNNAGVASEQLVERPVTPSGVEDEMVGESG</sequence>
<dbReference type="AlphaFoldDB" id="A0A8H6ZE73"/>
<comment type="caution">
    <text evidence="2">The sequence shown here is derived from an EMBL/GenBank/DDBJ whole genome shotgun (WGS) entry which is preliminary data.</text>
</comment>
<feature type="region of interest" description="Disordered" evidence="1">
    <location>
        <begin position="1"/>
        <end position="206"/>
    </location>
</feature>
<feature type="compositionally biased region" description="Basic and acidic residues" evidence="1">
    <location>
        <begin position="130"/>
        <end position="145"/>
    </location>
</feature>
<accession>A0A8H6ZE73</accession>
<name>A0A8H6ZE73_9AGAR</name>